<feature type="domain" description="Glycosyltransferase 2-like prokaryotic type" evidence="1">
    <location>
        <begin position="154"/>
        <end position="438"/>
    </location>
</feature>
<protein>
    <submittedName>
        <fullName evidence="2">Glycosyltransferase</fullName>
    </submittedName>
</protein>
<gene>
    <name evidence="2" type="ORF">IBL26_12135</name>
</gene>
<dbReference type="Proteomes" id="UP000626026">
    <property type="component" value="Unassembled WGS sequence"/>
</dbReference>
<reference evidence="2 3" key="1">
    <citation type="journal article" date="2013" name="Int. J. Syst. Evol. Microbiol.">
        <title>Roseomonas aerophila sp. nov., isolated from air.</title>
        <authorList>
            <person name="Kim S.J."/>
            <person name="Weon H.Y."/>
            <person name="Ahn J.H."/>
            <person name="Hong S.B."/>
            <person name="Seok S.J."/>
            <person name="Whang K.S."/>
            <person name="Kwon S.W."/>
        </authorList>
    </citation>
    <scope>NUCLEOTIDE SEQUENCE [LARGE SCALE GENOMIC DNA]</scope>
    <source>
        <strain evidence="2 3">NBRC 108923</strain>
    </source>
</reference>
<sequence>MNFSDFGLFFLGVPLEEREALKSLYSGTAAAISFATIHRPLEDFHHRIRSFPKHAVLVWENTPVKYPDIQYANESEVPLFRLMKDVAGQYTAQPVDLTVAMLTHPDAPRPAAPPAEDPDSDPVNHLLFSVQAPAPVPHPQIWRKPDRVTPDDITMVICIRAHSRNPWVMDRLSALKTMYAPAPQIQIVDFGSSVDFSEQIEQICAQSGFGYTFVDDKGVFALSKARNIGFAASTTDLVFFTDIDFAFPHDFFADLSRTASRLSARSNIDILLMCSAIHVSEAATSEYVHLATQEERSALLHQIGHETVYGTFGNAIQFAAPYSNIFLINRRLFSLVGGYDESFRGHGSEDFEFIARVNQYTFQFPVPPDLSKDAGGPLKKEFFNVKTYEGFRALNAATCLPGELQGLKAYHLYHPTPNDDSWRKNNDWKRSRLREAFANYENAPHNVLKVDALPRKKRVLCVCIHKDQWGYFAPLRLAGYEIIPLFDGSVKEIEDATAMITDGLVDAFAVFNPYMQSHMKFRALYYLAKKHVKVYVIERGALPSTIYYADDVGYTSAEYSDAAFDAFQPTAEQTEGAIAYMSQLREGNLMLERGHSYAFTARKYAALTAAKRPVCFIPLQLDEDMAVTMFVRDAQRYPDFYASINQVAADHPEQMFLIKPHPLSKGNDALKAPNIILADREDNIHCLLDIATYVVCYNSGVSLLAFAHEKTVYTIGNAYFNKGGAGIFADSLRDAVTVQQEGKGSASVEAARKVYAWLLYAMYSKFTAIDNIQEFATRKAHGYKDIVVTHLNLDGQTVSLQRTRANSTGIWNTYGFAHMNLAPPPALNAPAKAK</sequence>
<dbReference type="InterPro" id="IPR007833">
    <property type="entry name" value="Capsule_polysaccharide_synth"/>
</dbReference>
<comment type="caution">
    <text evidence="2">The sequence shown here is derived from an EMBL/GenBank/DDBJ whole genome shotgun (WGS) entry which is preliminary data.</text>
</comment>
<dbReference type="InterPro" id="IPR019290">
    <property type="entry name" value="GlycosylTrfase-like_prok"/>
</dbReference>
<dbReference type="SUPFAM" id="SSF53448">
    <property type="entry name" value="Nucleotide-diphospho-sugar transferases"/>
    <property type="match status" value="1"/>
</dbReference>
<dbReference type="Pfam" id="PF05159">
    <property type="entry name" value="Capsule_synth"/>
    <property type="match status" value="1"/>
</dbReference>
<dbReference type="RefSeq" id="WP_187784751.1">
    <property type="nucleotide sequence ID" value="NZ_JACTVA010000019.1"/>
</dbReference>
<dbReference type="InterPro" id="IPR029044">
    <property type="entry name" value="Nucleotide-diphossugar_trans"/>
</dbReference>
<dbReference type="Pfam" id="PF10111">
    <property type="entry name" value="Glyco_tranf_2_2"/>
    <property type="match status" value="1"/>
</dbReference>
<organism evidence="2 3">
    <name type="scientific">Teichococcus aerophilus</name>
    <dbReference type="NCBI Taxonomy" id="1224513"/>
    <lineage>
        <taxon>Bacteria</taxon>
        <taxon>Pseudomonadati</taxon>
        <taxon>Pseudomonadota</taxon>
        <taxon>Alphaproteobacteria</taxon>
        <taxon>Acetobacterales</taxon>
        <taxon>Roseomonadaceae</taxon>
        <taxon>Roseomonas</taxon>
    </lineage>
</organism>
<evidence type="ECO:0000313" key="2">
    <source>
        <dbReference type="EMBL" id="MBC9207585.1"/>
    </source>
</evidence>
<dbReference type="Gene3D" id="3.90.550.10">
    <property type="entry name" value="Spore Coat Polysaccharide Biosynthesis Protein SpsA, Chain A"/>
    <property type="match status" value="1"/>
</dbReference>
<keyword evidence="3" id="KW-1185">Reference proteome</keyword>
<evidence type="ECO:0000313" key="3">
    <source>
        <dbReference type="Proteomes" id="UP000626026"/>
    </source>
</evidence>
<accession>A0ABR7RLW8</accession>
<dbReference type="EMBL" id="JACTVA010000019">
    <property type="protein sequence ID" value="MBC9207585.1"/>
    <property type="molecule type" value="Genomic_DNA"/>
</dbReference>
<proteinExistence type="predicted"/>
<evidence type="ECO:0000259" key="1">
    <source>
        <dbReference type="Pfam" id="PF10111"/>
    </source>
</evidence>
<name>A0ABR7RLW8_9PROT</name>